<keyword evidence="1" id="KW-0349">Heme</keyword>
<keyword evidence="7" id="KW-1185">Reference proteome</keyword>
<dbReference type="GO" id="GO:0046872">
    <property type="term" value="F:metal ion binding"/>
    <property type="evidence" value="ECO:0007669"/>
    <property type="project" value="UniProtKB-KW"/>
</dbReference>
<feature type="compositionally biased region" description="Pro residues" evidence="4">
    <location>
        <begin position="261"/>
        <end position="271"/>
    </location>
</feature>
<organism evidence="6 7">
    <name type="scientific">Hymenoscyphus albidus</name>
    <dbReference type="NCBI Taxonomy" id="595503"/>
    <lineage>
        <taxon>Eukaryota</taxon>
        <taxon>Fungi</taxon>
        <taxon>Dikarya</taxon>
        <taxon>Ascomycota</taxon>
        <taxon>Pezizomycotina</taxon>
        <taxon>Leotiomycetes</taxon>
        <taxon>Helotiales</taxon>
        <taxon>Helotiaceae</taxon>
        <taxon>Hymenoscyphus</taxon>
    </lineage>
</organism>
<dbReference type="GO" id="GO:0020037">
    <property type="term" value="F:heme binding"/>
    <property type="evidence" value="ECO:0007669"/>
    <property type="project" value="TreeGrafter"/>
</dbReference>
<dbReference type="GO" id="GO:0004128">
    <property type="term" value="F:cytochrome-b5 reductase activity, acting on NAD(P)H"/>
    <property type="evidence" value="ECO:0007669"/>
    <property type="project" value="TreeGrafter"/>
</dbReference>
<reference evidence="6" key="1">
    <citation type="submission" date="2021-07" db="EMBL/GenBank/DDBJ databases">
        <authorList>
            <person name="Durling M."/>
        </authorList>
    </citation>
    <scope>NUCLEOTIDE SEQUENCE</scope>
</reference>
<dbReference type="GO" id="GO:0005737">
    <property type="term" value="C:cytoplasm"/>
    <property type="evidence" value="ECO:0007669"/>
    <property type="project" value="TreeGrafter"/>
</dbReference>
<dbReference type="InterPro" id="IPR051872">
    <property type="entry name" value="Cytochrome_b5/Flavoprotein_Rdt"/>
</dbReference>
<evidence type="ECO:0000256" key="2">
    <source>
        <dbReference type="ARBA" id="ARBA00022723"/>
    </source>
</evidence>
<dbReference type="PANTHER" id="PTHR46237:SF1">
    <property type="entry name" value="CYTOCHROME B5 REDUCTASE 4"/>
    <property type="match status" value="1"/>
</dbReference>
<feature type="compositionally biased region" description="Basic and acidic residues" evidence="4">
    <location>
        <begin position="78"/>
        <end position="93"/>
    </location>
</feature>
<evidence type="ECO:0000256" key="3">
    <source>
        <dbReference type="ARBA" id="ARBA00023004"/>
    </source>
</evidence>
<proteinExistence type="predicted"/>
<feature type="region of interest" description="Disordered" evidence="4">
    <location>
        <begin position="78"/>
        <end position="276"/>
    </location>
</feature>
<protein>
    <submittedName>
        <fullName evidence="6">Uncharacterized protein</fullName>
    </submittedName>
</protein>
<feature type="compositionally biased region" description="Acidic residues" evidence="4">
    <location>
        <begin position="169"/>
        <end position="181"/>
    </location>
</feature>
<dbReference type="OrthoDB" id="432299at2759"/>
<dbReference type="AlphaFoldDB" id="A0A9N9LQK3"/>
<keyword evidence="5" id="KW-0732">Signal</keyword>
<keyword evidence="2" id="KW-0479">Metal-binding</keyword>
<feature type="chain" id="PRO_5040106391" evidence="5">
    <location>
        <begin position="20"/>
        <end position="334"/>
    </location>
</feature>
<accession>A0A9N9LQK3</accession>
<name>A0A9N9LQK3_9HELO</name>
<evidence type="ECO:0000313" key="6">
    <source>
        <dbReference type="EMBL" id="CAG8978743.1"/>
    </source>
</evidence>
<dbReference type="Proteomes" id="UP000701801">
    <property type="component" value="Unassembled WGS sequence"/>
</dbReference>
<feature type="signal peptide" evidence="5">
    <location>
        <begin position="1"/>
        <end position="19"/>
    </location>
</feature>
<dbReference type="PANTHER" id="PTHR46237">
    <property type="entry name" value="CYTOCHROME B5 REDUCTASE 4 FAMILY MEMBER"/>
    <property type="match status" value="1"/>
</dbReference>
<dbReference type="EMBL" id="CAJVRM010000275">
    <property type="protein sequence ID" value="CAG8978743.1"/>
    <property type="molecule type" value="Genomic_DNA"/>
</dbReference>
<feature type="compositionally biased region" description="Polar residues" evidence="4">
    <location>
        <begin position="189"/>
        <end position="204"/>
    </location>
</feature>
<comment type="caution">
    <text evidence="6">The sequence shown here is derived from an EMBL/GenBank/DDBJ whole genome shotgun (WGS) entry which is preliminary data.</text>
</comment>
<keyword evidence="3" id="KW-0408">Iron</keyword>
<sequence>MAVLGLSILIVTFSFFCYRHPPSTWSFVDWFRERSGGSVRTIGDARIGRGDALGAGREDEGLGGDGVDGKGVEGVKVDIGGIREKGEDGDKRAPPTMIIHDAPSITTSTHDEKVQEPQITTERKGDEDRKAMPPPPPPTSTTSSPPTPRARSHTPQEQDSIPSFTLGDANEDEDEEEEEDLMPPPQFPALNSAQRAGGSATMTKSIPRLSPMAPPPPRGTSSLMAPPQRGGPLPNRNPLSSKSAFTNSSSNASSGIASGLTPPPTHTIPPPKPRKKVLLAPGRSPLDWATLTSSPTANLTGLPPGMPYLKVPPSLLKVMNGRKGKDAWTVLGGR</sequence>
<feature type="non-terminal residue" evidence="6">
    <location>
        <position position="334"/>
    </location>
</feature>
<feature type="compositionally biased region" description="Polar residues" evidence="4">
    <location>
        <begin position="153"/>
        <end position="163"/>
    </location>
</feature>
<evidence type="ECO:0000256" key="4">
    <source>
        <dbReference type="SAM" id="MobiDB-lite"/>
    </source>
</evidence>
<evidence type="ECO:0000256" key="1">
    <source>
        <dbReference type="ARBA" id="ARBA00022617"/>
    </source>
</evidence>
<feature type="compositionally biased region" description="Basic and acidic residues" evidence="4">
    <location>
        <begin position="109"/>
        <end position="131"/>
    </location>
</feature>
<evidence type="ECO:0000313" key="7">
    <source>
        <dbReference type="Proteomes" id="UP000701801"/>
    </source>
</evidence>
<evidence type="ECO:0000256" key="5">
    <source>
        <dbReference type="SAM" id="SignalP"/>
    </source>
</evidence>
<gene>
    <name evidence="6" type="ORF">HYALB_00011504</name>
</gene>
<feature type="compositionally biased region" description="Low complexity" evidence="4">
    <location>
        <begin position="240"/>
        <end position="258"/>
    </location>
</feature>